<evidence type="ECO:0000313" key="1">
    <source>
        <dbReference type="EMBL" id="KAF3525582.1"/>
    </source>
</evidence>
<dbReference type="EMBL" id="QGKX02001347">
    <property type="protein sequence ID" value="KAF3525582.1"/>
    <property type="molecule type" value="Genomic_DNA"/>
</dbReference>
<organism evidence="1 2">
    <name type="scientific">Brassica cretica</name>
    <name type="common">Mustard</name>
    <dbReference type="NCBI Taxonomy" id="69181"/>
    <lineage>
        <taxon>Eukaryota</taxon>
        <taxon>Viridiplantae</taxon>
        <taxon>Streptophyta</taxon>
        <taxon>Embryophyta</taxon>
        <taxon>Tracheophyta</taxon>
        <taxon>Spermatophyta</taxon>
        <taxon>Magnoliopsida</taxon>
        <taxon>eudicotyledons</taxon>
        <taxon>Gunneridae</taxon>
        <taxon>Pentapetalae</taxon>
        <taxon>rosids</taxon>
        <taxon>malvids</taxon>
        <taxon>Brassicales</taxon>
        <taxon>Brassicaceae</taxon>
        <taxon>Brassiceae</taxon>
        <taxon>Brassica</taxon>
    </lineage>
</organism>
<name>A0A8S9Q4L2_BRACR</name>
<dbReference type="AlphaFoldDB" id="A0A8S9Q4L2"/>
<dbReference type="Proteomes" id="UP000712600">
    <property type="component" value="Unassembled WGS sequence"/>
</dbReference>
<sequence length="229" mass="24614">MFASSAMGAEGALSRASWRCSIIFLLLRCWVRLHSAMAMRHWDILEVLGTAPLSNGYAALGYSGDAGIRGGWVLAFATLVAAAMIEAAVSSMMPSALLCRTCWRRASLSTGSAQLVYCIETSASSCITSSVVGTRGGGGWVVAHCKVPFQRSHWLIERVLSFLNWCIGKSESSPFQSRLFRYPSPTPTTTSPSQLTSISSCPPQVAVIPLIYKTPSSDLGSTLNLQNRN</sequence>
<gene>
    <name evidence="1" type="ORF">F2Q69_00046172</name>
</gene>
<proteinExistence type="predicted"/>
<evidence type="ECO:0000313" key="2">
    <source>
        <dbReference type="Proteomes" id="UP000712600"/>
    </source>
</evidence>
<comment type="caution">
    <text evidence="1">The sequence shown here is derived from an EMBL/GenBank/DDBJ whole genome shotgun (WGS) entry which is preliminary data.</text>
</comment>
<reference evidence="1" key="1">
    <citation type="submission" date="2019-12" db="EMBL/GenBank/DDBJ databases">
        <title>Genome sequencing and annotation of Brassica cretica.</title>
        <authorList>
            <person name="Studholme D.J."/>
            <person name="Sarris P."/>
        </authorList>
    </citation>
    <scope>NUCLEOTIDE SEQUENCE</scope>
    <source>
        <strain evidence="1">PFS-109/04</strain>
        <tissue evidence="1">Leaf</tissue>
    </source>
</reference>
<protein>
    <submittedName>
        <fullName evidence="1">Uncharacterized protein</fullName>
    </submittedName>
</protein>
<accession>A0A8S9Q4L2</accession>